<evidence type="ECO:0000313" key="1">
    <source>
        <dbReference type="EMBL" id="KAL0993511.1"/>
    </source>
</evidence>
<sequence length="173" mass="19341">MQLYSRQGSVQPSSSLVVPECPFQHVAALPQSRFALLSLVLLVRAVPPPVSCTSSLQTWHRPRTKGIHAEPVQDLVVRKPKPSNRSVCKSTLYQAYTGSLPDPQVLSLGKRLKHLRHNHLYPQCCMTCLNSPWSTPGSDLCREGHRCPTNVLLWSNAKIMSNTQMHQHSLNCL</sequence>
<keyword evidence="2" id="KW-1185">Reference proteome</keyword>
<proteinExistence type="predicted"/>
<comment type="caution">
    <text evidence="1">The sequence shown here is derived from an EMBL/GenBank/DDBJ whole genome shotgun (WGS) entry which is preliminary data.</text>
</comment>
<gene>
    <name evidence="1" type="ORF">UPYG_G00108960</name>
</gene>
<dbReference type="Proteomes" id="UP001557470">
    <property type="component" value="Unassembled WGS sequence"/>
</dbReference>
<protein>
    <submittedName>
        <fullName evidence="1">Uncharacterized protein</fullName>
    </submittedName>
</protein>
<reference evidence="1 2" key="1">
    <citation type="submission" date="2024-06" db="EMBL/GenBank/DDBJ databases">
        <authorList>
            <person name="Pan Q."/>
            <person name="Wen M."/>
            <person name="Jouanno E."/>
            <person name="Zahm M."/>
            <person name="Klopp C."/>
            <person name="Cabau C."/>
            <person name="Louis A."/>
            <person name="Berthelot C."/>
            <person name="Parey E."/>
            <person name="Roest Crollius H."/>
            <person name="Montfort J."/>
            <person name="Robinson-Rechavi M."/>
            <person name="Bouchez O."/>
            <person name="Lampietro C."/>
            <person name="Lopez Roques C."/>
            <person name="Donnadieu C."/>
            <person name="Postlethwait J."/>
            <person name="Bobe J."/>
            <person name="Verreycken H."/>
            <person name="Guiguen Y."/>
        </authorList>
    </citation>
    <scope>NUCLEOTIDE SEQUENCE [LARGE SCALE GENOMIC DNA]</scope>
    <source>
        <strain evidence="1">Up_M1</strain>
        <tissue evidence="1">Testis</tissue>
    </source>
</reference>
<evidence type="ECO:0000313" key="2">
    <source>
        <dbReference type="Proteomes" id="UP001557470"/>
    </source>
</evidence>
<dbReference type="EMBL" id="JAGEUA010000003">
    <property type="protein sequence ID" value="KAL0993511.1"/>
    <property type="molecule type" value="Genomic_DNA"/>
</dbReference>
<name>A0ABD0X2M1_UMBPY</name>
<dbReference type="AlphaFoldDB" id="A0ABD0X2M1"/>
<organism evidence="1 2">
    <name type="scientific">Umbra pygmaea</name>
    <name type="common">Eastern mudminnow</name>
    <dbReference type="NCBI Taxonomy" id="75934"/>
    <lineage>
        <taxon>Eukaryota</taxon>
        <taxon>Metazoa</taxon>
        <taxon>Chordata</taxon>
        <taxon>Craniata</taxon>
        <taxon>Vertebrata</taxon>
        <taxon>Euteleostomi</taxon>
        <taxon>Actinopterygii</taxon>
        <taxon>Neopterygii</taxon>
        <taxon>Teleostei</taxon>
        <taxon>Protacanthopterygii</taxon>
        <taxon>Esociformes</taxon>
        <taxon>Umbridae</taxon>
        <taxon>Umbra</taxon>
    </lineage>
</organism>
<accession>A0ABD0X2M1</accession>